<feature type="non-terminal residue" evidence="3">
    <location>
        <position position="206"/>
    </location>
</feature>
<dbReference type="OrthoDB" id="10526566at2759"/>
<protein>
    <recommendedName>
        <fullName evidence="2">Pre-C2HC domain-containing protein</fullName>
    </recommendedName>
</protein>
<proteinExistence type="predicted"/>
<evidence type="ECO:0000313" key="3">
    <source>
        <dbReference type="EMBL" id="KAF0748225.1"/>
    </source>
</evidence>
<sequence>MQTTAFRTDVDASIWTQIQNDNATLKQMVMELRLNNEKLQLQISEMNAVGSKEILSSPKKPIKVTKEVAKTSVKIHKPPPITVCGVNDLKKLMINLKFEEAKGHEQQMKTLANEKKFRAVIRGLHPETDPCDIKNELSELGHLVYNVTNIQIKKKIDPNNKFSDRTIVRLPLFFVDLEPQANNEDIFKIKNLCYHIIKVESTRKKK</sequence>
<dbReference type="Proteomes" id="UP000478052">
    <property type="component" value="Unassembled WGS sequence"/>
</dbReference>
<accession>A0A6G0Y2U2</accession>
<evidence type="ECO:0000256" key="1">
    <source>
        <dbReference type="SAM" id="Coils"/>
    </source>
</evidence>
<keyword evidence="1" id="KW-0175">Coiled coil</keyword>
<dbReference type="AlphaFoldDB" id="A0A6G0Y2U2"/>
<feature type="coiled-coil region" evidence="1">
    <location>
        <begin position="22"/>
        <end position="49"/>
    </location>
</feature>
<dbReference type="EMBL" id="VUJU01006562">
    <property type="protein sequence ID" value="KAF0748225.1"/>
    <property type="molecule type" value="Genomic_DNA"/>
</dbReference>
<evidence type="ECO:0000259" key="2">
    <source>
        <dbReference type="SMART" id="SM00596"/>
    </source>
</evidence>
<dbReference type="SMART" id="SM00596">
    <property type="entry name" value="PRE_C2HC"/>
    <property type="match status" value="1"/>
</dbReference>
<dbReference type="InterPro" id="IPR006579">
    <property type="entry name" value="Pre_C2HC_dom"/>
</dbReference>
<reference evidence="3 4" key="1">
    <citation type="submission" date="2019-08" db="EMBL/GenBank/DDBJ databases">
        <title>Whole genome of Aphis craccivora.</title>
        <authorList>
            <person name="Voronova N.V."/>
            <person name="Shulinski R.S."/>
            <person name="Bandarenka Y.V."/>
            <person name="Zhorov D.G."/>
            <person name="Warner D."/>
        </authorList>
    </citation>
    <scope>NUCLEOTIDE SEQUENCE [LARGE SCALE GENOMIC DNA]</scope>
    <source>
        <strain evidence="3">180601</strain>
        <tissue evidence="3">Whole Body</tissue>
    </source>
</reference>
<evidence type="ECO:0000313" key="4">
    <source>
        <dbReference type="Proteomes" id="UP000478052"/>
    </source>
</evidence>
<comment type="caution">
    <text evidence="3">The sequence shown here is derived from an EMBL/GenBank/DDBJ whole genome shotgun (WGS) entry which is preliminary data.</text>
</comment>
<feature type="domain" description="Pre-C2HC" evidence="2">
    <location>
        <begin position="130"/>
        <end position="206"/>
    </location>
</feature>
<keyword evidence="4" id="KW-1185">Reference proteome</keyword>
<dbReference type="Pfam" id="PF07530">
    <property type="entry name" value="PRE_C2HC"/>
    <property type="match status" value="1"/>
</dbReference>
<organism evidence="3 4">
    <name type="scientific">Aphis craccivora</name>
    <name type="common">Cowpea aphid</name>
    <dbReference type="NCBI Taxonomy" id="307492"/>
    <lineage>
        <taxon>Eukaryota</taxon>
        <taxon>Metazoa</taxon>
        <taxon>Ecdysozoa</taxon>
        <taxon>Arthropoda</taxon>
        <taxon>Hexapoda</taxon>
        <taxon>Insecta</taxon>
        <taxon>Pterygota</taxon>
        <taxon>Neoptera</taxon>
        <taxon>Paraneoptera</taxon>
        <taxon>Hemiptera</taxon>
        <taxon>Sternorrhyncha</taxon>
        <taxon>Aphidomorpha</taxon>
        <taxon>Aphidoidea</taxon>
        <taxon>Aphididae</taxon>
        <taxon>Aphidini</taxon>
        <taxon>Aphis</taxon>
        <taxon>Aphis</taxon>
    </lineage>
</organism>
<name>A0A6G0Y2U2_APHCR</name>
<gene>
    <name evidence="3" type="ORF">FWK35_00021278</name>
</gene>